<evidence type="ECO:0000313" key="3">
    <source>
        <dbReference type="Proteomes" id="UP001470230"/>
    </source>
</evidence>
<gene>
    <name evidence="2" type="ORF">M9Y10_044850</name>
</gene>
<dbReference type="PANTHER" id="PTHR24110:SF3">
    <property type="entry name" value="CENTROSOMAL PROTEIN OF 78 KDA"/>
    <property type="match status" value="1"/>
</dbReference>
<dbReference type="SUPFAM" id="SSF52047">
    <property type="entry name" value="RNI-like"/>
    <property type="match status" value="1"/>
</dbReference>
<dbReference type="PANTHER" id="PTHR24110">
    <property type="entry name" value="CENTROSOMAL PROTEIN OF 78 KDA"/>
    <property type="match status" value="1"/>
</dbReference>
<protein>
    <submittedName>
        <fullName evidence="2">Uncharacterized protein</fullName>
    </submittedName>
</protein>
<keyword evidence="3" id="KW-1185">Reference proteome</keyword>
<dbReference type="Proteomes" id="UP001470230">
    <property type="component" value="Unassembled WGS sequence"/>
</dbReference>
<comment type="caution">
    <text evidence="2">The sequence shown here is derived from an EMBL/GenBank/DDBJ whole genome shotgun (WGS) entry which is preliminary data.</text>
</comment>
<evidence type="ECO:0000313" key="2">
    <source>
        <dbReference type="EMBL" id="KAK8882209.1"/>
    </source>
</evidence>
<name>A0ABR2JTJ7_9EUKA</name>
<sequence length="336" mass="38600">MLSEEALKQLSQKGPDFSYNFDLSTIDANFYEPLFRKLQRFAINNVTSLGFNCSQLSKYEETRKRDTQYTSPLPSYIESSIAYKKSHYARNIIELLSFVAPRSNTLQEIRLSYILFRREHIERLATIISSSKSIKSLVLFHIPLGNEKIRALLNGLNPNNIKHITIISCDINGACIEDILRFIRRRMDKENGIQSFEVGSSEFCDADRRRIVAALSNCEPEEIVGAYQKSNQINNNNKSIFTNTNEYNEVNKESIENIPEIQDNGDDVARRNLIQKLEEENQQLEAQIRSLTEMVNAEKIGSTLYAAGPGSKRLISYLNKLEQQLQELDKTPREYP</sequence>
<dbReference type="Gene3D" id="3.80.10.10">
    <property type="entry name" value="Ribonuclease Inhibitor"/>
    <property type="match status" value="1"/>
</dbReference>
<accession>A0ABR2JTJ7</accession>
<keyword evidence="1" id="KW-0175">Coiled coil</keyword>
<reference evidence="2 3" key="1">
    <citation type="submission" date="2024-04" db="EMBL/GenBank/DDBJ databases">
        <title>Tritrichomonas musculus Genome.</title>
        <authorList>
            <person name="Alves-Ferreira E."/>
            <person name="Grigg M."/>
            <person name="Lorenzi H."/>
            <person name="Galac M."/>
        </authorList>
    </citation>
    <scope>NUCLEOTIDE SEQUENCE [LARGE SCALE GENOMIC DNA]</scope>
    <source>
        <strain evidence="2 3">EAF2021</strain>
    </source>
</reference>
<dbReference type="InterPro" id="IPR032675">
    <property type="entry name" value="LRR_dom_sf"/>
</dbReference>
<dbReference type="EMBL" id="JAPFFF010000009">
    <property type="protein sequence ID" value="KAK8882209.1"/>
    <property type="molecule type" value="Genomic_DNA"/>
</dbReference>
<organism evidence="2 3">
    <name type="scientific">Tritrichomonas musculus</name>
    <dbReference type="NCBI Taxonomy" id="1915356"/>
    <lineage>
        <taxon>Eukaryota</taxon>
        <taxon>Metamonada</taxon>
        <taxon>Parabasalia</taxon>
        <taxon>Tritrichomonadida</taxon>
        <taxon>Tritrichomonadidae</taxon>
        <taxon>Tritrichomonas</taxon>
    </lineage>
</organism>
<evidence type="ECO:0000256" key="1">
    <source>
        <dbReference type="SAM" id="Coils"/>
    </source>
</evidence>
<proteinExistence type="predicted"/>
<feature type="coiled-coil region" evidence="1">
    <location>
        <begin position="267"/>
        <end position="331"/>
    </location>
</feature>